<proteinExistence type="predicted"/>
<dbReference type="AlphaFoldDB" id="A0A0G1GGL4"/>
<organism evidence="2 3">
    <name type="scientific">Candidatus Gottesmanbacteria bacterium GW2011_GWA2_43_14</name>
    <dbReference type="NCBI Taxonomy" id="1618443"/>
    <lineage>
        <taxon>Bacteria</taxon>
        <taxon>Candidatus Gottesmaniibacteriota</taxon>
    </lineage>
</organism>
<name>A0A0G1GGL4_9BACT</name>
<dbReference type="Proteomes" id="UP000034894">
    <property type="component" value="Unassembled WGS sequence"/>
</dbReference>
<keyword evidence="1" id="KW-1133">Transmembrane helix</keyword>
<evidence type="ECO:0000313" key="3">
    <source>
        <dbReference type="Proteomes" id="UP000034894"/>
    </source>
</evidence>
<comment type="caution">
    <text evidence="2">The sequence shown here is derived from an EMBL/GenBank/DDBJ whole genome shotgun (WGS) entry which is preliminary data.</text>
</comment>
<evidence type="ECO:0000256" key="1">
    <source>
        <dbReference type="SAM" id="Phobius"/>
    </source>
</evidence>
<dbReference type="EMBL" id="LCFP01000004">
    <property type="protein sequence ID" value="KKS97948.1"/>
    <property type="molecule type" value="Genomic_DNA"/>
</dbReference>
<keyword evidence="1" id="KW-0812">Transmembrane</keyword>
<dbReference type="InterPro" id="IPR007563">
    <property type="entry name" value="DUF554"/>
</dbReference>
<feature type="transmembrane region" description="Helical" evidence="1">
    <location>
        <begin position="176"/>
        <end position="200"/>
    </location>
</feature>
<evidence type="ECO:0000313" key="2">
    <source>
        <dbReference type="EMBL" id="KKS97948.1"/>
    </source>
</evidence>
<feature type="transmembrane region" description="Helical" evidence="1">
    <location>
        <begin position="31"/>
        <end position="51"/>
    </location>
</feature>
<keyword evidence="1" id="KW-0472">Membrane</keyword>
<feature type="transmembrane region" description="Helical" evidence="1">
    <location>
        <begin position="57"/>
        <end position="78"/>
    </location>
</feature>
<sequence length="231" mass="23958">MRGIGTILNIITVLIGGSIGLIIGNRLPENIHRAVIGITGFISLVIGIQMALESKNILIVLISLMVGVVAGEMADIDGRLKKFSEAIEKKFSKGDKGKFSKAFLTSSLVFCVGPLTILGSIKDGLSGDYSLLAFKSVLDGFTSIAFAASLGVGVLFTAFTILAVQGSLTLFASTISGLLTEAVIAELSGVGGVMVMSIGLNILEIKKFKTANMLPALVIAPIIVTLVATVS</sequence>
<evidence type="ECO:0008006" key="4">
    <source>
        <dbReference type="Google" id="ProtNLM"/>
    </source>
</evidence>
<feature type="transmembrane region" description="Helical" evidence="1">
    <location>
        <begin position="6"/>
        <end position="24"/>
    </location>
</feature>
<feature type="transmembrane region" description="Helical" evidence="1">
    <location>
        <begin position="141"/>
        <end position="164"/>
    </location>
</feature>
<gene>
    <name evidence="2" type="ORF">UV73_C0004G0090</name>
</gene>
<reference evidence="2 3" key="1">
    <citation type="journal article" date="2015" name="Nature">
        <title>rRNA introns, odd ribosomes, and small enigmatic genomes across a large radiation of phyla.</title>
        <authorList>
            <person name="Brown C.T."/>
            <person name="Hug L.A."/>
            <person name="Thomas B.C."/>
            <person name="Sharon I."/>
            <person name="Castelle C.J."/>
            <person name="Singh A."/>
            <person name="Wilkins M.J."/>
            <person name="Williams K.H."/>
            <person name="Banfield J.F."/>
        </authorList>
    </citation>
    <scope>NUCLEOTIDE SEQUENCE [LARGE SCALE GENOMIC DNA]</scope>
</reference>
<dbReference type="PANTHER" id="PTHR36111">
    <property type="entry name" value="INNER MEMBRANE PROTEIN-RELATED"/>
    <property type="match status" value="1"/>
</dbReference>
<dbReference type="STRING" id="1618443.UV73_C0004G0090"/>
<accession>A0A0G1GGL4</accession>
<dbReference type="Pfam" id="PF04474">
    <property type="entry name" value="DUF554"/>
    <property type="match status" value="1"/>
</dbReference>
<dbReference type="PANTHER" id="PTHR36111:SF2">
    <property type="entry name" value="INNER MEMBRANE PROTEIN"/>
    <property type="match status" value="1"/>
</dbReference>
<protein>
    <recommendedName>
        <fullName evidence="4">DUF554 domain-containing protein</fullName>
    </recommendedName>
</protein>
<feature type="transmembrane region" description="Helical" evidence="1">
    <location>
        <begin position="212"/>
        <end position="230"/>
    </location>
</feature>
<feature type="transmembrane region" description="Helical" evidence="1">
    <location>
        <begin position="99"/>
        <end position="121"/>
    </location>
</feature>